<evidence type="ECO:0000256" key="3">
    <source>
        <dbReference type="ARBA" id="ARBA00022679"/>
    </source>
</evidence>
<evidence type="ECO:0000256" key="2">
    <source>
        <dbReference type="ARBA" id="ARBA00022527"/>
    </source>
</evidence>
<feature type="compositionally biased region" description="Low complexity" evidence="8">
    <location>
        <begin position="367"/>
        <end position="383"/>
    </location>
</feature>
<protein>
    <recommendedName>
        <fullName evidence="1">non-specific serine/threonine protein kinase</fullName>
        <ecNumber evidence="1">2.7.11.1</ecNumber>
    </recommendedName>
</protein>
<dbReference type="InterPro" id="IPR008271">
    <property type="entry name" value="Ser/Thr_kinase_AS"/>
</dbReference>
<dbReference type="PANTHER" id="PTHR43289">
    <property type="entry name" value="MITOGEN-ACTIVATED PROTEIN KINASE KINASE KINASE 20-RELATED"/>
    <property type="match status" value="1"/>
</dbReference>
<keyword evidence="2" id="KW-0723">Serine/threonine-protein kinase</keyword>
<feature type="domain" description="Protein kinase" evidence="9">
    <location>
        <begin position="13"/>
        <end position="275"/>
    </location>
</feature>
<dbReference type="PROSITE" id="PS50011">
    <property type="entry name" value="PROTEIN_KINASE_DOM"/>
    <property type="match status" value="1"/>
</dbReference>
<feature type="compositionally biased region" description="Polar residues" evidence="8">
    <location>
        <begin position="354"/>
        <end position="366"/>
    </location>
</feature>
<evidence type="ECO:0000256" key="6">
    <source>
        <dbReference type="ARBA" id="ARBA00022840"/>
    </source>
</evidence>
<keyword evidence="11" id="KW-1185">Reference proteome</keyword>
<dbReference type="PROSITE" id="PS00107">
    <property type="entry name" value="PROTEIN_KINASE_ATP"/>
    <property type="match status" value="1"/>
</dbReference>
<organism evidence="10 11">
    <name type="scientific">Kribbella pratensis</name>
    <dbReference type="NCBI Taxonomy" id="2512112"/>
    <lineage>
        <taxon>Bacteria</taxon>
        <taxon>Bacillati</taxon>
        <taxon>Actinomycetota</taxon>
        <taxon>Actinomycetes</taxon>
        <taxon>Propionibacteriales</taxon>
        <taxon>Kribbellaceae</taxon>
        <taxon>Kribbella</taxon>
    </lineage>
</organism>
<dbReference type="Gene3D" id="3.30.200.20">
    <property type="entry name" value="Phosphorylase Kinase, domain 1"/>
    <property type="match status" value="1"/>
</dbReference>
<keyword evidence="5 10" id="KW-0418">Kinase</keyword>
<dbReference type="InterPro" id="IPR000719">
    <property type="entry name" value="Prot_kinase_dom"/>
</dbReference>
<dbReference type="Pfam" id="PF00069">
    <property type="entry name" value="Pkinase"/>
    <property type="match status" value="1"/>
</dbReference>
<dbReference type="PANTHER" id="PTHR43289:SF6">
    <property type="entry name" value="SERINE_THREONINE-PROTEIN KINASE NEKL-3"/>
    <property type="match status" value="1"/>
</dbReference>
<dbReference type="PROSITE" id="PS00108">
    <property type="entry name" value="PROTEIN_KINASE_ST"/>
    <property type="match status" value="1"/>
</dbReference>
<dbReference type="EMBL" id="SODP01000002">
    <property type="protein sequence ID" value="TDW69384.1"/>
    <property type="molecule type" value="Genomic_DNA"/>
</dbReference>
<dbReference type="AlphaFoldDB" id="A0A4R8C1P0"/>
<dbReference type="SUPFAM" id="SSF56112">
    <property type="entry name" value="Protein kinase-like (PK-like)"/>
    <property type="match status" value="1"/>
</dbReference>
<accession>A0A4R8C1P0</accession>
<feature type="region of interest" description="Disordered" evidence="8">
    <location>
        <begin position="321"/>
        <end position="408"/>
    </location>
</feature>
<evidence type="ECO:0000256" key="5">
    <source>
        <dbReference type="ARBA" id="ARBA00022777"/>
    </source>
</evidence>
<feature type="binding site" evidence="7">
    <location>
        <position position="42"/>
    </location>
    <ligand>
        <name>ATP</name>
        <dbReference type="ChEBI" id="CHEBI:30616"/>
    </ligand>
</feature>
<evidence type="ECO:0000256" key="8">
    <source>
        <dbReference type="SAM" id="MobiDB-lite"/>
    </source>
</evidence>
<evidence type="ECO:0000259" key="9">
    <source>
        <dbReference type="PROSITE" id="PS50011"/>
    </source>
</evidence>
<keyword evidence="6 7" id="KW-0067">ATP-binding</keyword>
<comment type="caution">
    <text evidence="10">The sequence shown here is derived from an EMBL/GenBank/DDBJ whole genome shotgun (WGS) entry which is preliminary data.</text>
</comment>
<dbReference type="Proteomes" id="UP000295146">
    <property type="component" value="Unassembled WGS sequence"/>
</dbReference>
<evidence type="ECO:0000256" key="4">
    <source>
        <dbReference type="ARBA" id="ARBA00022741"/>
    </source>
</evidence>
<proteinExistence type="predicted"/>
<reference evidence="10 11" key="1">
    <citation type="submission" date="2019-03" db="EMBL/GenBank/DDBJ databases">
        <title>Genomic Encyclopedia of Type Strains, Phase III (KMG-III): the genomes of soil and plant-associated and newly described type strains.</title>
        <authorList>
            <person name="Whitman W."/>
        </authorList>
    </citation>
    <scope>NUCLEOTIDE SEQUENCE [LARGE SCALE GENOMIC DNA]</scope>
    <source>
        <strain evidence="10 11">VKM Ac-2573</strain>
    </source>
</reference>
<dbReference type="EC" id="2.7.11.1" evidence="1"/>
<dbReference type="RefSeq" id="WP_238159849.1">
    <property type="nucleotide sequence ID" value="NZ_SODP01000002.1"/>
</dbReference>
<dbReference type="FunFam" id="1.10.510.10:FF:000021">
    <property type="entry name" value="Serine/threonine protein kinase"/>
    <property type="match status" value="1"/>
</dbReference>
<dbReference type="InterPro" id="IPR017441">
    <property type="entry name" value="Protein_kinase_ATP_BS"/>
</dbReference>
<evidence type="ECO:0000313" key="10">
    <source>
        <dbReference type="EMBL" id="TDW69384.1"/>
    </source>
</evidence>
<feature type="compositionally biased region" description="Basic residues" evidence="8">
    <location>
        <begin position="395"/>
        <end position="408"/>
    </location>
</feature>
<sequence>MIGEQSAVVAGRYRLGVRLGRGGMGEVYRATDELLGRSVAIKVMLPVADTLAAEERFRREARAAAKIADPHVVTSYDFGEYGNGYYLAMELVEGPTVSEALREHGPFTPARAVDLVRQAARGLAAAHRCGVVHRDIKPGNLLLSADGTLKITDFGIVRLLDDSTTTLTATGQIVGSSHYLAPERIAGRPALPASDVYALGCVLYQLLTGRPPFTGDDPAAVMYQHLEAEAPRPTGLLPAIPSNVEALLFWMLEKDPSNRPTAQQVAAGATPPPVVDRTAETVVQSIPTRPRVSRRQVFAATGATIAVAMAATVGVLLDRTDVPRPRTDDLPASTSSTVPSSPRSTTPVQKTPVAKTTSRPATSGASTPTPVRTTPGGPAGPSTKPQPPQKPTGKDHRKTPKPHPHKKP</sequence>
<dbReference type="GO" id="GO:0005524">
    <property type="term" value="F:ATP binding"/>
    <property type="evidence" value="ECO:0007669"/>
    <property type="project" value="UniProtKB-UniRule"/>
</dbReference>
<evidence type="ECO:0000256" key="1">
    <source>
        <dbReference type="ARBA" id="ARBA00012513"/>
    </source>
</evidence>
<feature type="compositionally biased region" description="Low complexity" evidence="8">
    <location>
        <begin position="330"/>
        <end position="347"/>
    </location>
</feature>
<evidence type="ECO:0000256" key="7">
    <source>
        <dbReference type="PROSITE-ProRule" id="PRU10141"/>
    </source>
</evidence>
<keyword evidence="4 7" id="KW-0547">Nucleotide-binding</keyword>
<evidence type="ECO:0000313" key="11">
    <source>
        <dbReference type="Proteomes" id="UP000295146"/>
    </source>
</evidence>
<dbReference type="Gene3D" id="1.10.510.10">
    <property type="entry name" value="Transferase(Phosphotransferase) domain 1"/>
    <property type="match status" value="1"/>
</dbReference>
<dbReference type="GO" id="GO:0004674">
    <property type="term" value="F:protein serine/threonine kinase activity"/>
    <property type="evidence" value="ECO:0007669"/>
    <property type="project" value="UniProtKB-KW"/>
</dbReference>
<name>A0A4R8C1P0_9ACTN</name>
<gene>
    <name evidence="10" type="ORF">EV653_3408</name>
</gene>
<dbReference type="InterPro" id="IPR011009">
    <property type="entry name" value="Kinase-like_dom_sf"/>
</dbReference>
<dbReference type="CDD" id="cd14014">
    <property type="entry name" value="STKc_PknB_like"/>
    <property type="match status" value="1"/>
</dbReference>
<dbReference type="SMART" id="SM00220">
    <property type="entry name" value="S_TKc"/>
    <property type="match status" value="1"/>
</dbReference>
<keyword evidence="3" id="KW-0808">Transferase</keyword>